<dbReference type="SUPFAM" id="SSF110296">
    <property type="entry name" value="Oligoxyloglucan reducing end-specific cellobiohydrolase"/>
    <property type="match status" value="1"/>
</dbReference>
<dbReference type="PANTHER" id="PTHR47199">
    <property type="entry name" value="PHOTOSYSTEM II STABILITY/ASSEMBLY FACTOR HCF136, CHLOROPLASTIC"/>
    <property type="match status" value="1"/>
</dbReference>
<evidence type="ECO:0000256" key="2">
    <source>
        <dbReference type="ARBA" id="ARBA00023276"/>
    </source>
</evidence>
<sequence>MKAVRALLTLSLVVATGQGFASDEGLIYQGTAHDAFFGIDVTERGLVAVGAGGLYSISANGKDWQHTSIASPDVSLLSVTEKGGDALAVGQGGVVMRRDGDRWSEVATPTKERLLSVAQGKGGLALAVGGFGTVLRSVDGGNSWEKLTIDWESLIQQPYEPHVYNCLVDAKGDIFIVGEFGMIARSQDRGDTWQALNSGEESLFGIAINASGIGVAVGQSGLVLRSGDGGESWQELDSQTGAILLDVAVRDDGAAVVSGIREALAVSASGRTVRRLNSPEFLEDWFVDVAVFQRDFYLVGQQAQVVKVKL</sequence>
<feature type="chain" id="PRO_5032354846" description="Photosynthesis system II assembly factor Ycf48/Hcf136-like domain-containing protein" evidence="3">
    <location>
        <begin position="22"/>
        <end position="310"/>
    </location>
</feature>
<dbReference type="GO" id="GO:0009523">
    <property type="term" value="C:photosystem II"/>
    <property type="evidence" value="ECO:0007669"/>
    <property type="project" value="UniProtKB-KW"/>
</dbReference>
<dbReference type="Pfam" id="PF14870">
    <property type="entry name" value="PSII_BNR"/>
    <property type="match status" value="1"/>
</dbReference>
<accession>A0A7T4UQQ9</accession>
<keyword evidence="6" id="KW-1185">Reference proteome</keyword>
<dbReference type="Proteomes" id="UP000596063">
    <property type="component" value="Chromosome"/>
</dbReference>
<gene>
    <name evidence="5" type="ORF">I6N98_03880</name>
</gene>
<keyword evidence="2" id="KW-0604">Photosystem II</keyword>
<evidence type="ECO:0000313" key="6">
    <source>
        <dbReference type="Proteomes" id="UP000596063"/>
    </source>
</evidence>
<evidence type="ECO:0000313" key="5">
    <source>
        <dbReference type="EMBL" id="QQD19008.1"/>
    </source>
</evidence>
<keyword evidence="3" id="KW-0732">Signal</keyword>
<dbReference type="InterPro" id="IPR015943">
    <property type="entry name" value="WD40/YVTN_repeat-like_dom_sf"/>
</dbReference>
<evidence type="ECO:0000259" key="4">
    <source>
        <dbReference type="Pfam" id="PF14870"/>
    </source>
</evidence>
<dbReference type="AlphaFoldDB" id="A0A7T4UQQ9"/>
<evidence type="ECO:0000256" key="3">
    <source>
        <dbReference type="SAM" id="SignalP"/>
    </source>
</evidence>
<evidence type="ECO:0000256" key="1">
    <source>
        <dbReference type="ARBA" id="ARBA00022531"/>
    </source>
</evidence>
<reference evidence="5 6" key="1">
    <citation type="submission" date="2020-12" db="EMBL/GenBank/DDBJ databases">
        <authorList>
            <person name="Shan Y."/>
        </authorList>
    </citation>
    <scope>NUCLEOTIDE SEQUENCE [LARGE SCALE GENOMIC DNA]</scope>
    <source>
        <strain evidence="6">csc3.9</strain>
    </source>
</reference>
<dbReference type="Gene3D" id="2.130.10.10">
    <property type="entry name" value="YVTN repeat-like/Quinoprotein amine dehydrogenase"/>
    <property type="match status" value="1"/>
</dbReference>
<dbReference type="EMBL" id="CP066167">
    <property type="protein sequence ID" value="QQD19008.1"/>
    <property type="molecule type" value="Genomic_DNA"/>
</dbReference>
<organism evidence="5 6">
    <name type="scientific">Spongiibacter nanhainus</name>
    <dbReference type="NCBI Taxonomy" id="2794344"/>
    <lineage>
        <taxon>Bacteria</taxon>
        <taxon>Pseudomonadati</taxon>
        <taxon>Pseudomonadota</taxon>
        <taxon>Gammaproteobacteria</taxon>
        <taxon>Cellvibrionales</taxon>
        <taxon>Spongiibacteraceae</taxon>
        <taxon>Spongiibacter</taxon>
    </lineage>
</organism>
<dbReference type="InterPro" id="IPR028203">
    <property type="entry name" value="PSII_CF48-like_dom"/>
</dbReference>
<feature type="signal peptide" evidence="3">
    <location>
        <begin position="1"/>
        <end position="21"/>
    </location>
</feature>
<feature type="domain" description="Photosynthesis system II assembly factor Ycf48/Hcf136-like" evidence="4">
    <location>
        <begin position="101"/>
        <end position="197"/>
    </location>
</feature>
<dbReference type="RefSeq" id="WP_198570493.1">
    <property type="nucleotide sequence ID" value="NZ_CP066167.1"/>
</dbReference>
<dbReference type="GO" id="GO:0015979">
    <property type="term" value="P:photosynthesis"/>
    <property type="evidence" value="ECO:0007669"/>
    <property type="project" value="UniProtKB-KW"/>
</dbReference>
<dbReference type="PANTHER" id="PTHR47199:SF2">
    <property type="entry name" value="PHOTOSYSTEM II STABILITY_ASSEMBLY FACTOR HCF136, CHLOROPLASTIC"/>
    <property type="match status" value="1"/>
</dbReference>
<keyword evidence="1" id="KW-0602">Photosynthesis</keyword>
<protein>
    <recommendedName>
        <fullName evidence="4">Photosynthesis system II assembly factor Ycf48/Hcf136-like domain-containing protein</fullName>
    </recommendedName>
</protein>
<proteinExistence type="predicted"/>
<dbReference type="KEGG" id="snan:I6N98_03880"/>
<name>A0A7T4UQQ9_9GAMM</name>